<dbReference type="InterPro" id="IPR044993">
    <property type="entry name" value="BXL"/>
</dbReference>
<dbReference type="Gene3D" id="2.60.40.10">
    <property type="entry name" value="Immunoglobulins"/>
    <property type="match status" value="1"/>
</dbReference>
<keyword evidence="1" id="KW-0812">Transmembrane</keyword>
<sequence>MTWYPESFTSIPMSDMNMRADPSRGYPGRTYRFYIGDRVSAFGHGLSYTNFSCKFLSAPERLSLSGYVRAESRRHVLNGTSNGLDYIRVDNVAYCNSLRFHVQILVNNDGDLDGSQVGLLFSQVPKSFEGAPKKQIIGFDRVHAQSYKSAETSILVDPCQHLSIVNEQGNKILPLGDHTLIVEDMKHTLSIEHDRRRYSFEFAYRPSASEVILFQFLFLVSTVAASVSFLRT</sequence>
<dbReference type="Pfam" id="PF14310">
    <property type="entry name" value="Fn3-like"/>
    <property type="match status" value="1"/>
</dbReference>
<proteinExistence type="predicted"/>
<dbReference type="PANTHER" id="PTHR42721">
    <property type="entry name" value="SUGAR HYDROLASE-RELATED"/>
    <property type="match status" value="1"/>
</dbReference>
<name>A0ABD3A1Y5_9GENT</name>
<dbReference type="Proteomes" id="UP001630127">
    <property type="component" value="Unassembled WGS sequence"/>
</dbReference>
<dbReference type="PANTHER" id="PTHR42721:SF1">
    <property type="entry name" value="BETA-D-XYLOSIDASE 6-RELATED"/>
    <property type="match status" value="1"/>
</dbReference>
<comment type="caution">
    <text evidence="3">The sequence shown here is derived from an EMBL/GenBank/DDBJ whole genome shotgun (WGS) entry which is preliminary data.</text>
</comment>
<feature type="domain" description="Fibronectin type III-like" evidence="2">
    <location>
        <begin position="116"/>
        <end position="186"/>
    </location>
</feature>
<organism evidence="3 4">
    <name type="scientific">Cinchona calisaya</name>
    <dbReference type="NCBI Taxonomy" id="153742"/>
    <lineage>
        <taxon>Eukaryota</taxon>
        <taxon>Viridiplantae</taxon>
        <taxon>Streptophyta</taxon>
        <taxon>Embryophyta</taxon>
        <taxon>Tracheophyta</taxon>
        <taxon>Spermatophyta</taxon>
        <taxon>Magnoliopsida</taxon>
        <taxon>eudicotyledons</taxon>
        <taxon>Gunneridae</taxon>
        <taxon>Pentapetalae</taxon>
        <taxon>asterids</taxon>
        <taxon>lamiids</taxon>
        <taxon>Gentianales</taxon>
        <taxon>Rubiaceae</taxon>
        <taxon>Cinchonoideae</taxon>
        <taxon>Cinchoneae</taxon>
        <taxon>Cinchona</taxon>
    </lineage>
</organism>
<keyword evidence="4" id="KW-1185">Reference proteome</keyword>
<dbReference type="InterPro" id="IPR013783">
    <property type="entry name" value="Ig-like_fold"/>
</dbReference>
<dbReference type="EMBL" id="JBJUIK010000006">
    <property type="protein sequence ID" value="KAL3525538.1"/>
    <property type="molecule type" value="Genomic_DNA"/>
</dbReference>
<feature type="transmembrane region" description="Helical" evidence="1">
    <location>
        <begin position="212"/>
        <end position="230"/>
    </location>
</feature>
<accession>A0ABD3A1Y5</accession>
<evidence type="ECO:0000313" key="4">
    <source>
        <dbReference type="Proteomes" id="UP001630127"/>
    </source>
</evidence>
<evidence type="ECO:0000313" key="3">
    <source>
        <dbReference type="EMBL" id="KAL3525538.1"/>
    </source>
</evidence>
<dbReference type="SMART" id="SM01217">
    <property type="entry name" value="Fn3_like"/>
    <property type="match status" value="1"/>
</dbReference>
<dbReference type="InterPro" id="IPR026891">
    <property type="entry name" value="Fn3-like"/>
</dbReference>
<keyword evidence="1" id="KW-0472">Membrane</keyword>
<reference evidence="3 4" key="1">
    <citation type="submission" date="2024-11" db="EMBL/GenBank/DDBJ databases">
        <title>A near-complete genome assembly of Cinchona calisaya.</title>
        <authorList>
            <person name="Lian D.C."/>
            <person name="Zhao X.W."/>
            <person name="Wei L."/>
        </authorList>
    </citation>
    <scope>NUCLEOTIDE SEQUENCE [LARGE SCALE GENOMIC DNA]</scope>
    <source>
        <tissue evidence="3">Nenye</tissue>
    </source>
</reference>
<evidence type="ECO:0000259" key="2">
    <source>
        <dbReference type="SMART" id="SM01217"/>
    </source>
</evidence>
<protein>
    <recommendedName>
        <fullName evidence="2">Fibronectin type III-like domain-containing protein</fullName>
    </recommendedName>
</protein>
<keyword evidence="1" id="KW-1133">Transmembrane helix</keyword>
<gene>
    <name evidence="3" type="ORF">ACH5RR_013910</name>
</gene>
<evidence type="ECO:0000256" key="1">
    <source>
        <dbReference type="SAM" id="Phobius"/>
    </source>
</evidence>
<dbReference type="AlphaFoldDB" id="A0ABD3A1Y5"/>